<dbReference type="Gene3D" id="1.10.3210.10">
    <property type="entry name" value="Hypothetical protein af1432"/>
    <property type="match status" value="1"/>
</dbReference>
<sequence length="195" mass="21882">MQDLKLNMRDIARSGHVTRWHSVRCARNQTLAEHHYLVAMITRELLSRVMPEDPGPEVRLQALEYALLHDAPELLMGDMPSPLKRRVAEVAGRADPLERIEREIAPEVIARKQALRHTPLAFIVKLADLMDACLFIREEGIGAHAAAVADKSDTALRDKLAEARAVFPALDWTQAERLYAEMAGCAGTDNRLLFE</sequence>
<comment type="caution">
    <text evidence="2">The sequence shown here is derived from an EMBL/GenBank/DDBJ whole genome shotgun (WGS) entry which is preliminary data.</text>
</comment>
<evidence type="ECO:0000259" key="1">
    <source>
        <dbReference type="SMART" id="SM00471"/>
    </source>
</evidence>
<dbReference type="Proteomes" id="UP000295247">
    <property type="component" value="Unassembled WGS sequence"/>
</dbReference>
<evidence type="ECO:0000313" key="3">
    <source>
        <dbReference type="Proteomes" id="UP000295247"/>
    </source>
</evidence>
<feature type="domain" description="HD/PDEase" evidence="1">
    <location>
        <begin position="27"/>
        <end position="142"/>
    </location>
</feature>
<dbReference type="SMART" id="SM00471">
    <property type="entry name" value="HDc"/>
    <property type="match status" value="1"/>
</dbReference>
<gene>
    <name evidence="2" type="ORF">EDC29_11818</name>
</gene>
<dbReference type="EMBL" id="SMDC01000018">
    <property type="protein sequence ID" value="TCW32548.1"/>
    <property type="molecule type" value="Genomic_DNA"/>
</dbReference>
<dbReference type="AlphaFoldDB" id="A0A4R4A468"/>
<dbReference type="Pfam" id="PF12917">
    <property type="entry name" value="YfbR-like"/>
    <property type="match status" value="1"/>
</dbReference>
<reference evidence="2 3" key="1">
    <citation type="submission" date="2019-03" db="EMBL/GenBank/DDBJ databases">
        <title>Genomic Encyclopedia of Type Strains, Phase IV (KMG-IV): sequencing the most valuable type-strain genomes for metagenomic binning, comparative biology and taxonomic classification.</title>
        <authorList>
            <person name="Goeker M."/>
        </authorList>
    </citation>
    <scope>NUCLEOTIDE SEQUENCE [LARGE SCALE GENOMIC DNA]</scope>
    <source>
        <strain evidence="2 3">DSM 203</strain>
    </source>
</reference>
<dbReference type="RefSeq" id="WP_132230676.1">
    <property type="nucleotide sequence ID" value="NZ_NRRH01000010.1"/>
</dbReference>
<name>A0A4R4A468_MARGR</name>
<accession>A0A4R4A468</accession>
<proteinExistence type="predicted"/>
<dbReference type="SUPFAM" id="SSF109604">
    <property type="entry name" value="HD-domain/PDEase-like"/>
    <property type="match status" value="1"/>
</dbReference>
<organism evidence="2 3">
    <name type="scientific">Marichromatium gracile</name>
    <name type="common">Chromatium gracile</name>
    <dbReference type="NCBI Taxonomy" id="1048"/>
    <lineage>
        <taxon>Bacteria</taxon>
        <taxon>Pseudomonadati</taxon>
        <taxon>Pseudomonadota</taxon>
        <taxon>Gammaproteobacteria</taxon>
        <taxon>Chromatiales</taxon>
        <taxon>Chromatiaceae</taxon>
        <taxon>Marichromatium</taxon>
    </lineage>
</organism>
<protein>
    <submittedName>
        <fullName evidence="2">5'-deoxynucleotidase</fullName>
    </submittedName>
</protein>
<dbReference type="InterPro" id="IPR003607">
    <property type="entry name" value="HD/PDEase_dom"/>
</dbReference>
<evidence type="ECO:0000313" key="2">
    <source>
        <dbReference type="EMBL" id="TCW32548.1"/>
    </source>
</evidence>